<dbReference type="InterPro" id="IPR045540">
    <property type="entry name" value="YegS/DAGK_C"/>
</dbReference>
<dbReference type="Gene3D" id="2.60.200.40">
    <property type="match status" value="1"/>
</dbReference>
<evidence type="ECO:0000256" key="3">
    <source>
        <dbReference type="ARBA" id="ARBA00022679"/>
    </source>
</evidence>
<dbReference type="InterPro" id="IPR017438">
    <property type="entry name" value="ATP-NAD_kinase_N"/>
</dbReference>
<dbReference type="Proteomes" id="UP000093343">
    <property type="component" value="Unassembled WGS sequence"/>
</dbReference>
<keyword evidence="10" id="KW-0594">Phospholipid biosynthesis</keyword>
<dbReference type="SUPFAM" id="SSF111331">
    <property type="entry name" value="NAD kinase/diacylglycerol kinase-like"/>
    <property type="match status" value="1"/>
</dbReference>
<keyword evidence="3" id="KW-0808">Transferase</keyword>
<evidence type="ECO:0000256" key="4">
    <source>
        <dbReference type="ARBA" id="ARBA00022723"/>
    </source>
</evidence>
<dbReference type="Pfam" id="PF19279">
    <property type="entry name" value="YegS_C"/>
    <property type="match status" value="1"/>
</dbReference>
<evidence type="ECO:0000256" key="9">
    <source>
        <dbReference type="ARBA" id="ARBA00023098"/>
    </source>
</evidence>
<keyword evidence="8" id="KW-0460">Magnesium</keyword>
<dbReference type="InterPro" id="IPR005218">
    <property type="entry name" value="Diacylglycerol/lipid_kinase"/>
</dbReference>
<organism evidence="13 14">
    <name type="scientific">Flavobacterium piscis</name>
    <dbReference type="NCBI Taxonomy" id="1114874"/>
    <lineage>
        <taxon>Bacteria</taxon>
        <taxon>Pseudomonadati</taxon>
        <taxon>Bacteroidota</taxon>
        <taxon>Flavobacteriia</taxon>
        <taxon>Flavobacteriales</taxon>
        <taxon>Flavobacteriaceae</taxon>
        <taxon>Flavobacterium</taxon>
    </lineage>
</organism>
<evidence type="ECO:0000256" key="5">
    <source>
        <dbReference type="ARBA" id="ARBA00022741"/>
    </source>
</evidence>
<keyword evidence="4" id="KW-0479">Metal-binding</keyword>
<dbReference type="InterPro" id="IPR016064">
    <property type="entry name" value="NAD/diacylglycerol_kinase_sf"/>
</dbReference>
<protein>
    <recommendedName>
        <fullName evidence="12">DAGKc domain-containing protein</fullName>
    </recommendedName>
</protein>
<dbReference type="PANTHER" id="PTHR12358:SF106">
    <property type="entry name" value="LIPID KINASE YEGS"/>
    <property type="match status" value="1"/>
</dbReference>
<dbReference type="NCBIfam" id="TIGR00147">
    <property type="entry name" value="YegS/Rv2252/BmrU family lipid kinase"/>
    <property type="match status" value="1"/>
</dbReference>
<evidence type="ECO:0000313" key="14">
    <source>
        <dbReference type="Proteomes" id="UP000093343"/>
    </source>
</evidence>
<dbReference type="SMART" id="SM00046">
    <property type="entry name" value="DAGKc"/>
    <property type="match status" value="1"/>
</dbReference>
<dbReference type="Pfam" id="PF00781">
    <property type="entry name" value="DAGK_cat"/>
    <property type="match status" value="1"/>
</dbReference>
<keyword evidence="5" id="KW-0547">Nucleotide-binding</keyword>
<keyword evidence="6" id="KW-0418">Kinase</keyword>
<keyword evidence="9" id="KW-0443">Lipid metabolism</keyword>
<reference evidence="14" key="1">
    <citation type="submission" date="2016-03" db="EMBL/GenBank/DDBJ databases">
        <title>Draft genome sequence of Paenibacillus glacialis DSM 22343.</title>
        <authorList>
            <person name="Shin S.-K."/>
            <person name="Yi H."/>
        </authorList>
    </citation>
    <scope>NUCLEOTIDE SEQUENCE [LARGE SCALE GENOMIC DNA]</scope>
    <source>
        <strain evidence="14">CCUG 60099</strain>
    </source>
</reference>
<sequence>MIYIHFIINPISGSGKHNLSASYLLNQFSKEEYKIQVDYTNQKKHAIALTKAAITRNPDYIIACGGDGTINEVASCLVGTSIKLGIVPVGSGNGLASNLNIPRNFDRAIAIIKKGNAAAMDVGQLNHKYFFSNMGIGIDAMIIKKYERAGKRTLPAYIKAALSSSLEFKPQKTIVRFNDQILETDPLMLFISNSNEMGYNMSLTPKASLHDGLLDMVIITKLSFFEKIMLGYHVLRNTIEKFEKAKHCLVKDIQIEMPSKIFIDAQIDGEQYNLKTNEIKVSILPGALQVLVHL</sequence>
<comment type="caution">
    <text evidence="13">The sequence shown here is derived from an EMBL/GenBank/DDBJ whole genome shotgun (WGS) entry which is preliminary data.</text>
</comment>
<dbReference type="EMBL" id="LVEN01000001">
    <property type="protein sequence ID" value="OCB78287.1"/>
    <property type="molecule type" value="Genomic_DNA"/>
</dbReference>
<gene>
    <name evidence="13" type="ORF">FLP_00870</name>
</gene>
<evidence type="ECO:0000259" key="12">
    <source>
        <dbReference type="PROSITE" id="PS50146"/>
    </source>
</evidence>
<name>A0ABX2XQ99_9FLAO</name>
<evidence type="ECO:0000256" key="10">
    <source>
        <dbReference type="ARBA" id="ARBA00023209"/>
    </source>
</evidence>
<evidence type="ECO:0000313" key="13">
    <source>
        <dbReference type="EMBL" id="OCB78287.1"/>
    </source>
</evidence>
<dbReference type="InterPro" id="IPR050187">
    <property type="entry name" value="Lipid_Phosphate_FormReg"/>
</dbReference>
<keyword evidence="2" id="KW-0444">Lipid biosynthesis</keyword>
<feature type="domain" description="DAGKc" evidence="12">
    <location>
        <begin position="1"/>
        <end position="129"/>
    </location>
</feature>
<evidence type="ECO:0000256" key="1">
    <source>
        <dbReference type="ARBA" id="ARBA00001946"/>
    </source>
</evidence>
<proteinExistence type="predicted"/>
<dbReference type="Gene3D" id="3.40.50.10330">
    <property type="entry name" value="Probable inorganic polyphosphate/atp-NAD kinase, domain 1"/>
    <property type="match status" value="1"/>
</dbReference>
<dbReference type="InterPro" id="IPR001206">
    <property type="entry name" value="Diacylglycerol_kinase_cat_dom"/>
</dbReference>
<evidence type="ECO:0000256" key="2">
    <source>
        <dbReference type="ARBA" id="ARBA00022516"/>
    </source>
</evidence>
<comment type="cofactor">
    <cofactor evidence="1">
        <name>Mg(2+)</name>
        <dbReference type="ChEBI" id="CHEBI:18420"/>
    </cofactor>
</comment>
<accession>A0ABX2XQ99</accession>
<dbReference type="PROSITE" id="PS50146">
    <property type="entry name" value="DAGK"/>
    <property type="match status" value="1"/>
</dbReference>
<evidence type="ECO:0000256" key="8">
    <source>
        <dbReference type="ARBA" id="ARBA00022842"/>
    </source>
</evidence>
<keyword evidence="11" id="KW-1208">Phospholipid metabolism</keyword>
<evidence type="ECO:0000256" key="11">
    <source>
        <dbReference type="ARBA" id="ARBA00023264"/>
    </source>
</evidence>
<evidence type="ECO:0000256" key="6">
    <source>
        <dbReference type="ARBA" id="ARBA00022777"/>
    </source>
</evidence>
<dbReference type="PANTHER" id="PTHR12358">
    <property type="entry name" value="SPHINGOSINE KINASE"/>
    <property type="match status" value="1"/>
</dbReference>
<keyword evidence="7" id="KW-0067">ATP-binding</keyword>
<evidence type="ECO:0000256" key="7">
    <source>
        <dbReference type="ARBA" id="ARBA00022840"/>
    </source>
</evidence>
<keyword evidence="14" id="KW-1185">Reference proteome</keyword>
<dbReference type="RefSeq" id="WP_065447610.1">
    <property type="nucleotide sequence ID" value="NZ_LVEN01000001.1"/>
</dbReference>